<dbReference type="GO" id="GO:0016787">
    <property type="term" value="F:hydrolase activity"/>
    <property type="evidence" value="ECO:0007669"/>
    <property type="project" value="UniProtKB-KW"/>
</dbReference>
<dbReference type="OrthoDB" id="9816289at2"/>
<evidence type="ECO:0000313" key="3">
    <source>
        <dbReference type="Proteomes" id="UP000002754"/>
    </source>
</evidence>
<comment type="caution">
    <text evidence="2">The sequence shown here is derived from an EMBL/GenBank/DDBJ whole genome shotgun (WGS) entry which is preliminary data.</text>
</comment>
<reference evidence="2 3" key="1">
    <citation type="journal article" date="2014" name="Genome Announc.">
        <title>Draft Genome Sequence of Bacillus alcalophilus AV1934, a Classic Alkaliphile Isolated from Human Feces in 1934.</title>
        <authorList>
            <person name="Attie O."/>
            <person name="Jayaprakash A."/>
            <person name="Shah H."/>
            <person name="Paulsen I.T."/>
            <person name="Morino M."/>
            <person name="Takahashi Y."/>
            <person name="Narumi I."/>
            <person name="Sachidanandam R."/>
            <person name="Satoh K."/>
            <person name="Ito M."/>
            <person name="Krulwich T.A."/>
        </authorList>
    </citation>
    <scope>NUCLEOTIDE SEQUENCE [LARGE SCALE GENOMIC DNA]</scope>
    <source>
        <strain evidence="2 3">AV1934</strain>
    </source>
</reference>
<dbReference type="EMBL" id="ALPT02000011">
    <property type="protein sequence ID" value="KGA98360.1"/>
    <property type="molecule type" value="Genomic_DNA"/>
</dbReference>
<evidence type="ECO:0000313" key="2">
    <source>
        <dbReference type="EMBL" id="KGA98360.1"/>
    </source>
</evidence>
<dbReference type="SUPFAM" id="SSF55811">
    <property type="entry name" value="Nudix"/>
    <property type="match status" value="1"/>
</dbReference>
<dbReference type="PROSITE" id="PS51462">
    <property type="entry name" value="NUDIX"/>
    <property type="match status" value="1"/>
</dbReference>
<dbReference type="InterPro" id="IPR015797">
    <property type="entry name" value="NUDIX_hydrolase-like_dom_sf"/>
</dbReference>
<dbReference type="eggNOG" id="ENOG5033VNG">
    <property type="taxonomic scope" value="Bacteria"/>
</dbReference>
<keyword evidence="3" id="KW-1185">Reference proteome</keyword>
<dbReference type="Pfam" id="PF00293">
    <property type="entry name" value="NUDIX"/>
    <property type="match status" value="1"/>
</dbReference>
<dbReference type="InterPro" id="IPR000086">
    <property type="entry name" value="NUDIX_hydrolase_dom"/>
</dbReference>
<accession>A0A094XHV6</accession>
<name>A0A094XHV6_ALKAL</name>
<dbReference type="AlphaFoldDB" id="A0A094XHV6"/>
<dbReference type="RefSeq" id="WP_003323964.1">
    <property type="nucleotide sequence ID" value="NZ_ALPT02000011.1"/>
</dbReference>
<proteinExistence type="predicted"/>
<sequence length="151" mass="17444">MTEIRQAVGAIVYHGEQFLLVHKTKINTKNGKEAIVGEWDFVKGKVEKEDGNLEKEVLRELKEETGSECYKIMKSFDEKIEFVFPSEIQRKIGFEKQETTMFLVEFKGEEALVPIDSEISSVRLVDKSEVVALLTHEETKRYFEKHFVGVV</sequence>
<protein>
    <submittedName>
        <fullName evidence="2">NUDIX hydrolase</fullName>
    </submittedName>
</protein>
<organism evidence="2 3">
    <name type="scientific">Alkalihalobacillus alcalophilus ATCC 27647 = CGMCC 1.3604</name>
    <dbReference type="NCBI Taxonomy" id="1218173"/>
    <lineage>
        <taxon>Bacteria</taxon>
        <taxon>Bacillati</taxon>
        <taxon>Bacillota</taxon>
        <taxon>Bacilli</taxon>
        <taxon>Bacillales</taxon>
        <taxon>Bacillaceae</taxon>
        <taxon>Alkalihalobacillus</taxon>
    </lineage>
</organism>
<gene>
    <name evidence="2" type="ORF">BALCAV_0204570</name>
</gene>
<dbReference type="Gene3D" id="3.90.79.10">
    <property type="entry name" value="Nucleoside Triphosphate Pyrophosphohydrolase"/>
    <property type="match status" value="1"/>
</dbReference>
<evidence type="ECO:0000259" key="1">
    <source>
        <dbReference type="PROSITE" id="PS51462"/>
    </source>
</evidence>
<dbReference type="STRING" id="1218173.BALCAV_0204570"/>
<keyword evidence="2" id="KW-0378">Hydrolase</keyword>
<dbReference type="Proteomes" id="UP000002754">
    <property type="component" value="Unassembled WGS sequence"/>
</dbReference>
<feature type="domain" description="Nudix hydrolase" evidence="1">
    <location>
        <begin position="3"/>
        <end position="147"/>
    </location>
</feature>